<organism evidence="4 5">
    <name type="scientific">Vigna unguiculata</name>
    <name type="common">Cowpea</name>
    <dbReference type="NCBI Taxonomy" id="3917"/>
    <lineage>
        <taxon>Eukaryota</taxon>
        <taxon>Viridiplantae</taxon>
        <taxon>Streptophyta</taxon>
        <taxon>Embryophyta</taxon>
        <taxon>Tracheophyta</taxon>
        <taxon>Spermatophyta</taxon>
        <taxon>Magnoliopsida</taxon>
        <taxon>eudicotyledons</taxon>
        <taxon>Gunneridae</taxon>
        <taxon>Pentapetalae</taxon>
        <taxon>rosids</taxon>
        <taxon>fabids</taxon>
        <taxon>Fabales</taxon>
        <taxon>Fabaceae</taxon>
        <taxon>Papilionoideae</taxon>
        <taxon>50 kb inversion clade</taxon>
        <taxon>NPAAA clade</taxon>
        <taxon>indigoferoid/millettioid clade</taxon>
        <taxon>Phaseoleae</taxon>
        <taxon>Vigna</taxon>
    </lineage>
</organism>
<accession>A0A4D6MA41</accession>
<dbReference type="Pfam" id="PF05605">
    <property type="entry name" value="zf-Di19"/>
    <property type="match status" value="1"/>
</dbReference>
<proteinExistence type="inferred from homology"/>
<evidence type="ECO:0000256" key="1">
    <source>
        <dbReference type="ARBA" id="ARBA00007109"/>
    </source>
</evidence>
<dbReference type="InterPro" id="IPR033347">
    <property type="entry name" value="Di19"/>
</dbReference>
<reference evidence="4 5" key="1">
    <citation type="submission" date="2019-04" db="EMBL/GenBank/DDBJ databases">
        <title>An improved genome assembly and genetic linkage map for asparagus bean, Vigna unguiculata ssp. sesquipedialis.</title>
        <authorList>
            <person name="Xia Q."/>
            <person name="Zhang R."/>
            <person name="Dong Y."/>
        </authorList>
    </citation>
    <scope>NUCLEOTIDE SEQUENCE [LARGE SCALE GENOMIC DNA]</scope>
    <source>
        <tissue evidence="4">Leaf</tissue>
    </source>
</reference>
<comment type="similarity">
    <text evidence="1">Belongs to the Di19 family.</text>
</comment>
<dbReference type="Pfam" id="PF14571">
    <property type="entry name" value="Di19_C"/>
    <property type="match status" value="1"/>
</dbReference>
<dbReference type="PANTHER" id="PTHR31875:SF25">
    <property type="entry name" value="PROTEIN DEHYDRATION-INDUCED 19 HOMOLOG 2"/>
    <property type="match status" value="1"/>
</dbReference>
<dbReference type="Proteomes" id="UP000501690">
    <property type="component" value="Linkage Group LG6"/>
</dbReference>
<evidence type="ECO:0000313" key="5">
    <source>
        <dbReference type="Proteomes" id="UP000501690"/>
    </source>
</evidence>
<sequence length="212" mass="23781">MEDENFSFGRSTASRSYQSRLKSHFELFIDFDEVNGDEDFRSAYPCPFCADDFDLLELCCHIDLDHPAEAKSAICPVCTVWIGSNVVDHIAAQHGNFQLKSKWYKDESYPDLSFSRKGKPDFSAGLSNGMSTSNTSSDPWLSFLYGASAVDECENVLPDSSSEISVEEVHSNDKVLERDVQPYLSDKDQIEIAQRSKFVQGLLVSTILDSDF</sequence>
<dbReference type="InterPro" id="IPR008598">
    <property type="entry name" value="Di19_Zn-bd"/>
</dbReference>
<dbReference type="PANTHER" id="PTHR31875">
    <property type="entry name" value="PROTEIN DEHYDRATION-INDUCED 19"/>
    <property type="match status" value="1"/>
</dbReference>
<feature type="domain" description="Di19 zinc-binding" evidence="2">
    <location>
        <begin position="43"/>
        <end position="95"/>
    </location>
</feature>
<feature type="domain" description="Di19 C-terminal" evidence="3">
    <location>
        <begin position="124"/>
        <end position="207"/>
    </location>
</feature>
<dbReference type="EMBL" id="CP039350">
    <property type="protein sequence ID" value="QCD98262.1"/>
    <property type="molecule type" value="Genomic_DNA"/>
</dbReference>
<evidence type="ECO:0000259" key="3">
    <source>
        <dbReference type="Pfam" id="PF14571"/>
    </source>
</evidence>
<evidence type="ECO:0000313" key="4">
    <source>
        <dbReference type="EMBL" id="QCD98262.1"/>
    </source>
</evidence>
<name>A0A4D6MA41_VIGUN</name>
<keyword evidence="5" id="KW-1185">Reference proteome</keyword>
<dbReference type="AlphaFoldDB" id="A0A4D6MA41"/>
<evidence type="ECO:0000259" key="2">
    <source>
        <dbReference type="Pfam" id="PF05605"/>
    </source>
</evidence>
<protein>
    <submittedName>
        <fullName evidence="4">Protein dehydration-induced 19</fullName>
    </submittedName>
</protein>
<dbReference type="InterPro" id="IPR027935">
    <property type="entry name" value="Di19_C"/>
</dbReference>
<gene>
    <name evidence="4" type="ORF">DEO72_LG6g2980</name>
</gene>